<keyword evidence="4" id="KW-0597">Phosphoprotein</keyword>
<keyword evidence="2" id="KW-0678">Repressor</keyword>
<dbReference type="InterPro" id="IPR048589">
    <property type="entry name" value="SAMD1-like_WH"/>
</dbReference>
<sequence>MDFWNLIDEAIENLRARKCRPDVDNILGILIKKKCLITKDGLEHTLEQLEIQNKIYRYKFKGRISYRQTAQMTARHSGKLDEHGSCDNAGSYSSDTEEDSQPVKNGSGAELTIGEDTCGRTVSDQVTIEDRLKGLTQLSSAVGTSSDSDSPQERHKSEKKRSAEKSEIKSFEETKALSNLKRNASTNDMARVSGRKRIKKSHGPDFQTDILHIDCKLQLSTCAICQNKDHDRHLLQCSACKVYVHASCLQLTERSILKISANKQFFCLRCKPCKYCHIALETIQGLNDSANSLTKIIEGNDVVYCSHCYSVFHLNCIRPALNSKPKGTPWMCRRCTYEMNKRHRAKESIFPTAAETEAVTNEMSSSAIKANLKLEREKQRRDSKPRDLKTDSDGSLLQTSDINTRSTQGIRSAQINRQNCDTCSSAMDIQDNVQVPTIDRTSEKFGINGCMDSNNNDNGKCEVASSLKTEKCSGKKQSVGLKKVFVNDKDSELRKKLLESMLPSPGSINKKVAGSIDNNNNKTSKVDEDQVDRDAPWQQAVSESSESTCTIKTEVPLPDSLRFNNNLRCADQPPIVSENLHAFTPSISPVAGSSLGKSEKSFVSLPVYFDINSNDIGDHATSMTTPLPLRTVTPSIGSPHSSIGSDTDKPINTGTLAQFAIDYPDVSAWSAVKVADFFSDIGYVNEAKVFVEQEIDGASLLLLQRTDVLSILGLKLGPALKMFRHIHSLQDAAASY</sequence>
<evidence type="ECO:0000256" key="2">
    <source>
        <dbReference type="ARBA" id="ARBA00022491"/>
    </source>
</evidence>
<dbReference type="InterPro" id="IPR019787">
    <property type="entry name" value="Znf_PHD-finger"/>
</dbReference>
<dbReference type="RefSeq" id="XP_022649284.1">
    <property type="nucleotide sequence ID" value="XM_022793549.1"/>
</dbReference>
<dbReference type="Gene3D" id="1.10.150.50">
    <property type="entry name" value="Transcription Factor, Ets-1"/>
    <property type="match status" value="1"/>
</dbReference>
<evidence type="ECO:0000256" key="6">
    <source>
        <dbReference type="ARBA" id="ARBA00022771"/>
    </source>
</evidence>
<evidence type="ECO:0000256" key="9">
    <source>
        <dbReference type="ARBA" id="ARBA00022853"/>
    </source>
</evidence>
<evidence type="ECO:0000256" key="4">
    <source>
        <dbReference type="ARBA" id="ARBA00022553"/>
    </source>
</evidence>
<evidence type="ECO:0000256" key="12">
    <source>
        <dbReference type="SAM" id="MobiDB-lite"/>
    </source>
</evidence>
<keyword evidence="17" id="KW-1185">Reference proteome</keyword>
<keyword evidence="5" id="KW-0479">Metal-binding</keyword>
<dbReference type="OMA" id="CHIALET"/>
<dbReference type="InterPro" id="IPR011011">
    <property type="entry name" value="Znf_FYVE_PHD"/>
</dbReference>
<dbReference type="Gene3D" id="3.30.40.10">
    <property type="entry name" value="Zinc/RING finger domain, C3HC4 (zinc finger)"/>
    <property type="match status" value="2"/>
</dbReference>
<dbReference type="InParanoid" id="A0A7M7JAR1"/>
<feature type="region of interest" description="Disordered" evidence="12">
    <location>
        <begin position="137"/>
        <end position="201"/>
    </location>
</feature>
<dbReference type="SUPFAM" id="SSF47769">
    <property type="entry name" value="SAM/Pointed domain"/>
    <property type="match status" value="1"/>
</dbReference>
<dbReference type="AlphaFoldDB" id="A0A7M7JAR1"/>
<dbReference type="SMART" id="SM00249">
    <property type="entry name" value="PHD"/>
    <property type="match status" value="2"/>
</dbReference>
<dbReference type="GO" id="GO:0005634">
    <property type="term" value="C:nucleus"/>
    <property type="evidence" value="ECO:0007669"/>
    <property type="project" value="UniProtKB-SubCell"/>
</dbReference>
<dbReference type="GO" id="GO:0008270">
    <property type="term" value="F:zinc ion binding"/>
    <property type="evidence" value="ECO:0007669"/>
    <property type="project" value="UniProtKB-KW"/>
</dbReference>
<dbReference type="RefSeq" id="XP_022649282.1">
    <property type="nucleotide sequence ID" value="XM_022793547.1"/>
</dbReference>
<keyword evidence="9" id="KW-0156">Chromatin regulator</keyword>
<feature type="compositionally biased region" description="Basic and acidic residues" evidence="12">
    <location>
        <begin position="524"/>
        <end position="535"/>
    </location>
</feature>
<dbReference type="EnsemblMetazoa" id="XM_022793548">
    <property type="protein sequence ID" value="XP_022649283"/>
    <property type="gene ID" value="LOC111245325"/>
</dbReference>
<evidence type="ECO:0000313" key="17">
    <source>
        <dbReference type="Proteomes" id="UP000594260"/>
    </source>
</evidence>
<evidence type="ECO:0000313" key="16">
    <source>
        <dbReference type="EnsemblMetazoa" id="XP_022649282"/>
    </source>
</evidence>
<dbReference type="RefSeq" id="XP_022649280.1">
    <property type="nucleotide sequence ID" value="XM_022793545.1"/>
</dbReference>
<dbReference type="GO" id="GO:0003682">
    <property type="term" value="F:chromatin binding"/>
    <property type="evidence" value="ECO:0007669"/>
    <property type="project" value="TreeGrafter"/>
</dbReference>
<dbReference type="RefSeq" id="XP_022649283.1">
    <property type="nucleotide sequence ID" value="XM_022793548.1"/>
</dbReference>
<feature type="region of interest" description="Disordered" evidence="12">
    <location>
        <begin position="75"/>
        <end position="116"/>
    </location>
</feature>
<dbReference type="PROSITE" id="PS50105">
    <property type="entry name" value="SAM_DOMAIN"/>
    <property type="match status" value="1"/>
</dbReference>
<evidence type="ECO:0000256" key="7">
    <source>
        <dbReference type="ARBA" id="ARBA00022833"/>
    </source>
</evidence>
<accession>A0A7M7JAR1</accession>
<keyword evidence="7" id="KW-0862">Zinc</keyword>
<evidence type="ECO:0000256" key="10">
    <source>
        <dbReference type="ARBA" id="ARBA00023242"/>
    </source>
</evidence>
<evidence type="ECO:0000256" key="11">
    <source>
        <dbReference type="PROSITE-ProRule" id="PRU00146"/>
    </source>
</evidence>
<keyword evidence="6 11" id="KW-0863">Zinc-finger</keyword>
<feature type="domain" description="PHD-type" evidence="13">
    <location>
        <begin position="219"/>
        <end position="273"/>
    </location>
</feature>
<feature type="domain" description="SAM" evidence="14">
    <location>
        <begin position="669"/>
        <end position="732"/>
    </location>
</feature>
<dbReference type="Proteomes" id="UP000594260">
    <property type="component" value="Unplaced"/>
</dbReference>
<dbReference type="InterPro" id="IPR001965">
    <property type="entry name" value="Znf_PHD"/>
</dbReference>
<organism evidence="16 17">
    <name type="scientific">Varroa destructor</name>
    <name type="common">Honeybee mite</name>
    <dbReference type="NCBI Taxonomy" id="109461"/>
    <lineage>
        <taxon>Eukaryota</taxon>
        <taxon>Metazoa</taxon>
        <taxon>Ecdysozoa</taxon>
        <taxon>Arthropoda</taxon>
        <taxon>Chelicerata</taxon>
        <taxon>Arachnida</taxon>
        <taxon>Acari</taxon>
        <taxon>Parasitiformes</taxon>
        <taxon>Mesostigmata</taxon>
        <taxon>Gamasina</taxon>
        <taxon>Dermanyssoidea</taxon>
        <taxon>Varroidae</taxon>
        <taxon>Varroa</taxon>
    </lineage>
</organism>
<dbReference type="SMART" id="SM00454">
    <property type="entry name" value="SAM"/>
    <property type="match status" value="1"/>
</dbReference>
<dbReference type="InterPro" id="IPR050548">
    <property type="entry name" value="PcG_chromatin_remod_factors"/>
</dbReference>
<feature type="compositionally biased region" description="Polar residues" evidence="12">
    <location>
        <begin position="176"/>
        <end position="188"/>
    </location>
</feature>
<dbReference type="PROSITE" id="PS52014">
    <property type="entry name" value="SAMD1_WH"/>
    <property type="match status" value="1"/>
</dbReference>
<dbReference type="PROSITE" id="PS01359">
    <property type="entry name" value="ZF_PHD_1"/>
    <property type="match status" value="2"/>
</dbReference>
<dbReference type="RefSeq" id="XP_022649278.1">
    <property type="nucleotide sequence ID" value="XM_022793543.1"/>
</dbReference>
<dbReference type="InterPro" id="IPR013761">
    <property type="entry name" value="SAM/pointed_sf"/>
</dbReference>
<feature type="domain" description="SAMD1-like winged helix (WH)" evidence="15">
    <location>
        <begin position="1"/>
        <end position="72"/>
    </location>
</feature>
<name>A0A7M7JAR1_VARDE</name>
<reference evidence="16" key="1">
    <citation type="submission" date="2021-01" db="UniProtKB">
        <authorList>
            <consortium name="EnsemblMetazoa"/>
        </authorList>
    </citation>
    <scope>IDENTIFICATION</scope>
</reference>
<dbReference type="GO" id="GO:0003677">
    <property type="term" value="F:DNA binding"/>
    <property type="evidence" value="ECO:0007669"/>
    <property type="project" value="InterPro"/>
</dbReference>
<dbReference type="Pfam" id="PF00628">
    <property type="entry name" value="PHD"/>
    <property type="match status" value="2"/>
</dbReference>
<dbReference type="EnsemblMetazoa" id="XM_022793545">
    <property type="protein sequence ID" value="XP_022649280"/>
    <property type="gene ID" value="LOC111245325"/>
</dbReference>
<feature type="compositionally biased region" description="Basic and acidic residues" evidence="12">
    <location>
        <begin position="151"/>
        <end position="175"/>
    </location>
</feature>
<dbReference type="InterPro" id="IPR013083">
    <property type="entry name" value="Znf_RING/FYVE/PHD"/>
</dbReference>
<evidence type="ECO:0000256" key="3">
    <source>
        <dbReference type="ARBA" id="ARBA00022499"/>
    </source>
</evidence>
<feature type="region of interest" description="Disordered" evidence="12">
    <location>
        <begin position="507"/>
        <end position="546"/>
    </location>
</feature>
<dbReference type="PANTHER" id="PTHR12247">
    <property type="entry name" value="POLYCOMB GROUP PROTEIN"/>
    <property type="match status" value="1"/>
</dbReference>
<protein>
    <submittedName>
        <fullName evidence="16">Uncharacterized protein</fullName>
    </submittedName>
</protein>
<dbReference type="GO" id="GO:0006325">
    <property type="term" value="P:chromatin organization"/>
    <property type="evidence" value="ECO:0007669"/>
    <property type="project" value="UniProtKB-KW"/>
</dbReference>
<dbReference type="PROSITE" id="PS50016">
    <property type="entry name" value="ZF_PHD_2"/>
    <property type="match status" value="2"/>
</dbReference>
<dbReference type="GO" id="GO:0042393">
    <property type="term" value="F:histone binding"/>
    <property type="evidence" value="ECO:0007669"/>
    <property type="project" value="TreeGrafter"/>
</dbReference>
<evidence type="ECO:0000256" key="8">
    <source>
        <dbReference type="ARBA" id="ARBA00022843"/>
    </source>
</evidence>
<dbReference type="OrthoDB" id="10004495at2759"/>
<dbReference type="Pfam" id="PF21524">
    <property type="entry name" value="SAMD1_WH"/>
    <property type="match status" value="1"/>
</dbReference>
<dbReference type="EnsemblMetazoa" id="XM_022793547">
    <property type="protein sequence ID" value="XP_022649282"/>
    <property type="gene ID" value="LOC111245325"/>
</dbReference>
<feature type="compositionally biased region" description="Polar residues" evidence="12">
    <location>
        <begin position="393"/>
        <end position="409"/>
    </location>
</feature>
<dbReference type="InterPro" id="IPR001660">
    <property type="entry name" value="SAM"/>
</dbReference>
<dbReference type="RefSeq" id="XP_022649279.1">
    <property type="nucleotide sequence ID" value="XM_022793544.1"/>
</dbReference>
<dbReference type="GeneID" id="111245325"/>
<feature type="domain" description="PHD-type" evidence="13">
    <location>
        <begin position="270"/>
        <end position="338"/>
    </location>
</feature>
<evidence type="ECO:0000259" key="15">
    <source>
        <dbReference type="PROSITE" id="PS52014"/>
    </source>
</evidence>
<keyword evidence="8" id="KW-0832">Ubl conjugation</keyword>
<dbReference type="Pfam" id="PF00536">
    <property type="entry name" value="SAM_1"/>
    <property type="match status" value="1"/>
</dbReference>
<dbReference type="PANTHER" id="PTHR12247:SF131">
    <property type="entry name" value="LD05287P"/>
    <property type="match status" value="1"/>
</dbReference>
<evidence type="ECO:0000256" key="5">
    <source>
        <dbReference type="ARBA" id="ARBA00022723"/>
    </source>
</evidence>
<feature type="region of interest" description="Disordered" evidence="12">
    <location>
        <begin position="373"/>
        <end position="409"/>
    </location>
</feature>
<dbReference type="EnsemblMetazoa" id="XM_022793544">
    <property type="protein sequence ID" value="XP_022649279"/>
    <property type="gene ID" value="LOC111245325"/>
</dbReference>
<comment type="subcellular location">
    <subcellularLocation>
        <location evidence="1">Nucleus</location>
    </subcellularLocation>
</comment>
<dbReference type="GO" id="GO:0045892">
    <property type="term" value="P:negative regulation of DNA-templated transcription"/>
    <property type="evidence" value="ECO:0007669"/>
    <property type="project" value="TreeGrafter"/>
</dbReference>
<evidence type="ECO:0000259" key="14">
    <source>
        <dbReference type="PROSITE" id="PS50105"/>
    </source>
</evidence>
<keyword evidence="10" id="KW-0539">Nucleus</keyword>
<dbReference type="KEGG" id="vde:111245325"/>
<dbReference type="InterPro" id="IPR019786">
    <property type="entry name" value="Zinc_finger_PHD-type_CS"/>
</dbReference>
<keyword evidence="3" id="KW-1017">Isopeptide bond</keyword>
<evidence type="ECO:0000259" key="13">
    <source>
        <dbReference type="PROSITE" id="PS50016"/>
    </source>
</evidence>
<feature type="compositionally biased region" description="Basic and acidic residues" evidence="12">
    <location>
        <begin position="373"/>
        <end position="392"/>
    </location>
</feature>
<evidence type="ECO:0000256" key="1">
    <source>
        <dbReference type="ARBA" id="ARBA00004123"/>
    </source>
</evidence>
<dbReference type="EnsemblMetazoa" id="XM_022793549">
    <property type="protein sequence ID" value="XP_022649284"/>
    <property type="gene ID" value="LOC111245325"/>
</dbReference>
<dbReference type="EnsemblMetazoa" id="XM_022793543">
    <property type="protein sequence ID" value="XP_022649278"/>
    <property type="gene ID" value="LOC111245325"/>
</dbReference>
<dbReference type="SUPFAM" id="SSF57903">
    <property type="entry name" value="FYVE/PHD zinc finger"/>
    <property type="match status" value="2"/>
</dbReference>
<proteinExistence type="predicted"/>
<dbReference type="CDD" id="cd15489">
    <property type="entry name" value="PHD_SF"/>
    <property type="match status" value="1"/>
</dbReference>